<dbReference type="PANTHER" id="PTHR13220">
    <property type="entry name" value="TIMELESS INTERACTING-RELATED"/>
    <property type="match status" value="1"/>
</dbReference>
<evidence type="ECO:0000256" key="6">
    <source>
        <dbReference type="RuleBase" id="RU366049"/>
    </source>
</evidence>
<dbReference type="InterPro" id="IPR040038">
    <property type="entry name" value="TIPIN/Csm3/Swi3"/>
</dbReference>
<proteinExistence type="inferred from homology"/>
<dbReference type="Proteomes" id="UP000267096">
    <property type="component" value="Unassembled WGS sequence"/>
</dbReference>
<keyword evidence="5 6" id="KW-0131">Cell cycle</keyword>
<dbReference type="AlphaFoldDB" id="A0A0M3IYK4"/>
<dbReference type="PANTHER" id="PTHR13220:SF11">
    <property type="entry name" value="TIMELESS-INTERACTING PROTEIN"/>
    <property type="match status" value="1"/>
</dbReference>
<dbReference type="GO" id="GO:0006974">
    <property type="term" value="P:DNA damage response"/>
    <property type="evidence" value="ECO:0007669"/>
    <property type="project" value="UniProtKB-KW"/>
</dbReference>
<feature type="region of interest" description="Disordered" evidence="7">
    <location>
        <begin position="267"/>
        <end position="330"/>
    </location>
</feature>
<dbReference type="GO" id="GO:0043111">
    <property type="term" value="P:replication fork arrest"/>
    <property type="evidence" value="ECO:0007669"/>
    <property type="project" value="TreeGrafter"/>
</dbReference>
<keyword evidence="10" id="KW-1185">Reference proteome</keyword>
<sequence>MNPSVLVTAIRRPIVNSCIIAEPPTDVHLLNDLLKEGDKRRVAPKTRVLRPQPKLREQELCGPRGIMSLKKMFDGYKPNPKKNPYEKLADVMNKIEYWAHLLHPKMKFEDVIDSIETLGGKRAVKVRLDMSIISSYRFQLISSLDILFGLFQTYMEKMRMDMPLTDEDFASISNPDGASPSKTREEGEEDATAAIEPSGTSAVVTNPPDEDYDDFIDDFYTEPSSSVNAFETPQTQNVSFQQSVELTEAQRERIAANKRRAEELRAKREAMLKQIEQGTSNEKHEDVQPPQTNLQTGSSTEETSQIVSTTEMSTDMMDDSDAMDYIFSTD</sequence>
<evidence type="ECO:0000256" key="1">
    <source>
        <dbReference type="ARBA" id="ARBA00004123"/>
    </source>
</evidence>
<evidence type="ECO:0000256" key="7">
    <source>
        <dbReference type="SAM" id="MobiDB-lite"/>
    </source>
</evidence>
<evidence type="ECO:0000259" key="8">
    <source>
        <dbReference type="Pfam" id="PF07962"/>
    </source>
</evidence>
<dbReference type="Pfam" id="PF07962">
    <property type="entry name" value="Swi3"/>
    <property type="match status" value="1"/>
</dbReference>
<feature type="compositionally biased region" description="Polar residues" evidence="7">
    <location>
        <begin position="289"/>
        <end position="307"/>
    </location>
</feature>
<evidence type="ECO:0000256" key="2">
    <source>
        <dbReference type="ARBA" id="ARBA00006075"/>
    </source>
</evidence>
<comment type="similarity">
    <text evidence="2 6">Belongs to the CSM3 family.</text>
</comment>
<reference evidence="9 10" key="2">
    <citation type="submission" date="2018-11" db="EMBL/GenBank/DDBJ databases">
        <authorList>
            <consortium name="Pathogen Informatics"/>
        </authorList>
    </citation>
    <scope>NUCLEOTIDE SEQUENCE [LARGE SCALE GENOMIC DNA]</scope>
</reference>
<dbReference type="InterPro" id="IPR012923">
    <property type="entry name" value="Csm3"/>
</dbReference>
<keyword evidence="3 6" id="KW-0227">DNA damage</keyword>
<evidence type="ECO:0000256" key="5">
    <source>
        <dbReference type="ARBA" id="ARBA00023306"/>
    </source>
</evidence>
<name>A0A0M3IYK4_ANISI</name>
<dbReference type="GO" id="GO:0000076">
    <property type="term" value="P:DNA replication checkpoint signaling"/>
    <property type="evidence" value="ECO:0007669"/>
    <property type="project" value="UniProtKB-UniRule"/>
</dbReference>
<comment type="function">
    <text evidence="6">Plays an important role in the control of DNA replication and the maintenance of replication fork stability.</text>
</comment>
<evidence type="ECO:0000313" key="11">
    <source>
        <dbReference type="WBParaSite" id="ASIM_0000032601-mRNA-1"/>
    </source>
</evidence>
<dbReference type="WBParaSite" id="ASIM_0000032601-mRNA-1">
    <property type="protein sequence ID" value="ASIM_0000032601-mRNA-1"/>
    <property type="gene ID" value="ASIM_0000032601"/>
</dbReference>
<feature type="compositionally biased region" description="Acidic residues" evidence="7">
    <location>
        <begin position="208"/>
        <end position="218"/>
    </location>
</feature>
<accession>A0A0M3IYK4</accession>
<organism evidence="11">
    <name type="scientific">Anisakis simplex</name>
    <name type="common">Herring worm</name>
    <dbReference type="NCBI Taxonomy" id="6269"/>
    <lineage>
        <taxon>Eukaryota</taxon>
        <taxon>Metazoa</taxon>
        <taxon>Ecdysozoa</taxon>
        <taxon>Nematoda</taxon>
        <taxon>Chromadorea</taxon>
        <taxon>Rhabditida</taxon>
        <taxon>Spirurina</taxon>
        <taxon>Ascaridomorpha</taxon>
        <taxon>Ascaridoidea</taxon>
        <taxon>Anisakidae</taxon>
        <taxon>Anisakis</taxon>
        <taxon>Anisakis simplex complex</taxon>
    </lineage>
</organism>
<protein>
    <recommendedName>
        <fullName evidence="6">TIMELESS-interacting protein</fullName>
    </recommendedName>
</protein>
<dbReference type="OrthoDB" id="437078at2759"/>
<dbReference type="EMBL" id="UYRR01000105">
    <property type="protein sequence ID" value="VDK17506.1"/>
    <property type="molecule type" value="Genomic_DNA"/>
</dbReference>
<dbReference type="GO" id="GO:0003677">
    <property type="term" value="F:DNA binding"/>
    <property type="evidence" value="ECO:0007669"/>
    <property type="project" value="TreeGrafter"/>
</dbReference>
<evidence type="ECO:0000313" key="9">
    <source>
        <dbReference type="EMBL" id="VDK17506.1"/>
    </source>
</evidence>
<gene>
    <name evidence="9" type="ORF">ASIM_LOCUS237</name>
</gene>
<dbReference type="GO" id="GO:0031298">
    <property type="term" value="C:replication fork protection complex"/>
    <property type="evidence" value="ECO:0007669"/>
    <property type="project" value="TreeGrafter"/>
</dbReference>
<feature type="domain" description="Chromosome segregation in meiosis protein 3" evidence="8">
    <location>
        <begin position="54"/>
        <end position="129"/>
    </location>
</feature>
<feature type="region of interest" description="Disordered" evidence="7">
    <location>
        <begin position="167"/>
        <end position="218"/>
    </location>
</feature>
<comment type="subcellular location">
    <subcellularLocation>
        <location evidence="1 6">Nucleus</location>
    </subcellularLocation>
</comment>
<evidence type="ECO:0000313" key="10">
    <source>
        <dbReference type="Proteomes" id="UP000267096"/>
    </source>
</evidence>
<dbReference type="GO" id="GO:0031297">
    <property type="term" value="P:replication fork processing"/>
    <property type="evidence" value="ECO:0007669"/>
    <property type="project" value="UniProtKB-UniRule"/>
</dbReference>
<evidence type="ECO:0000256" key="4">
    <source>
        <dbReference type="ARBA" id="ARBA00023242"/>
    </source>
</evidence>
<keyword evidence="4 6" id="KW-0539">Nucleus</keyword>
<evidence type="ECO:0000256" key="3">
    <source>
        <dbReference type="ARBA" id="ARBA00022763"/>
    </source>
</evidence>
<reference evidence="11" key="1">
    <citation type="submission" date="2017-02" db="UniProtKB">
        <authorList>
            <consortium name="WormBaseParasite"/>
        </authorList>
    </citation>
    <scope>IDENTIFICATION</scope>
</reference>